<comment type="caution">
    <text evidence="1">The sequence shown here is derived from an EMBL/GenBank/DDBJ whole genome shotgun (WGS) entry which is preliminary data.</text>
</comment>
<proteinExistence type="predicted"/>
<evidence type="ECO:0000313" key="1">
    <source>
        <dbReference type="EMBL" id="KAJ7220083.1"/>
    </source>
</evidence>
<dbReference type="AlphaFoldDB" id="A0AAD6VTL4"/>
<dbReference type="Proteomes" id="UP001219525">
    <property type="component" value="Unassembled WGS sequence"/>
</dbReference>
<sequence>MSSGTASQNNSDKEWRGLKLTPLVTNKDGTNNYSEFARKSELDLDAAGYWQYVDGPNYKPSVIPNLVPSFTFTGHDEHGIQRTITAPGNEAVVDQAKKAAEGWFAQDKKALAIIVRAVGIDRLYVVNDCKSARAAWMALKESYEPTNTLTAVTIKSKILSNICRGDPVRWRITMIEWFQKLRRADLNMMPDAEFAKCLVTHMTQDESWRYCRDQLIEKMSQDEAAGIPLTSAVVIGKLLQEELK</sequence>
<dbReference type="EMBL" id="JARJCW010000010">
    <property type="protein sequence ID" value="KAJ7220083.1"/>
    <property type="molecule type" value="Genomic_DNA"/>
</dbReference>
<evidence type="ECO:0000313" key="2">
    <source>
        <dbReference type="Proteomes" id="UP001219525"/>
    </source>
</evidence>
<reference evidence="1" key="1">
    <citation type="submission" date="2023-03" db="EMBL/GenBank/DDBJ databases">
        <title>Massive genome expansion in bonnet fungi (Mycena s.s.) driven by repeated elements and novel gene families across ecological guilds.</title>
        <authorList>
            <consortium name="Lawrence Berkeley National Laboratory"/>
            <person name="Harder C.B."/>
            <person name="Miyauchi S."/>
            <person name="Viragh M."/>
            <person name="Kuo A."/>
            <person name="Thoen E."/>
            <person name="Andreopoulos B."/>
            <person name="Lu D."/>
            <person name="Skrede I."/>
            <person name="Drula E."/>
            <person name="Henrissat B."/>
            <person name="Morin E."/>
            <person name="Kohler A."/>
            <person name="Barry K."/>
            <person name="LaButti K."/>
            <person name="Morin E."/>
            <person name="Salamov A."/>
            <person name="Lipzen A."/>
            <person name="Mereny Z."/>
            <person name="Hegedus B."/>
            <person name="Baldrian P."/>
            <person name="Stursova M."/>
            <person name="Weitz H."/>
            <person name="Taylor A."/>
            <person name="Grigoriev I.V."/>
            <person name="Nagy L.G."/>
            <person name="Martin F."/>
            <person name="Kauserud H."/>
        </authorList>
    </citation>
    <scope>NUCLEOTIDE SEQUENCE</scope>
    <source>
        <strain evidence="1">9144</strain>
    </source>
</reference>
<organism evidence="1 2">
    <name type="scientific">Mycena pura</name>
    <dbReference type="NCBI Taxonomy" id="153505"/>
    <lineage>
        <taxon>Eukaryota</taxon>
        <taxon>Fungi</taxon>
        <taxon>Dikarya</taxon>
        <taxon>Basidiomycota</taxon>
        <taxon>Agaricomycotina</taxon>
        <taxon>Agaricomycetes</taxon>
        <taxon>Agaricomycetidae</taxon>
        <taxon>Agaricales</taxon>
        <taxon>Marasmiineae</taxon>
        <taxon>Mycenaceae</taxon>
        <taxon>Mycena</taxon>
    </lineage>
</organism>
<feature type="non-terminal residue" evidence="1">
    <location>
        <position position="244"/>
    </location>
</feature>
<accession>A0AAD6VTL4</accession>
<dbReference type="Pfam" id="PF14223">
    <property type="entry name" value="Retrotran_gag_2"/>
    <property type="match status" value="1"/>
</dbReference>
<keyword evidence="2" id="KW-1185">Reference proteome</keyword>
<protein>
    <submittedName>
        <fullName evidence="1">Uncharacterized protein</fullName>
    </submittedName>
</protein>
<gene>
    <name evidence="1" type="ORF">GGX14DRAFT_355034</name>
</gene>
<name>A0AAD6VTL4_9AGAR</name>